<dbReference type="PANTHER" id="PTHR35526:SF3">
    <property type="entry name" value="ANTI-SIGMA-F FACTOR RSBW"/>
    <property type="match status" value="1"/>
</dbReference>
<dbReference type="PANTHER" id="PTHR35526">
    <property type="entry name" value="ANTI-SIGMA-F FACTOR RSBW-RELATED"/>
    <property type="match status" value="1"/>
</dbReference>
<keyword evidence="3" id="KW-0547">Nucleotide-binding</keyword>
<accession>A0ABV9EHK2</accession>
<dbReference type="Gene3D" id="3.30.565.10">
    <property type="entry name" value="Histidine kinase-like ATPase, C-terminal domain"/>
    <property type="match status" value="1"/>
</dbReference>
<organism evidence="3 4">
    <name type="scientific">Sphaerisporangium corydalis</name>
    <dbReference type="NCBI Taxonomy" id="1441875"/>
    <lineage>
        <taxon>Bacteria</taxon>
        <taxon>Bacillati</taxon>
        <taxon>Actinomycetota</taxon>
        <taxon>Actinomycetes</taxon>
        <taxon>Streptosporangiales</taxon>
        <taxon>Streptosporangiaceae</taxon>
        <taxon>Sphaerisporangium</taxon>
    </lineage>
</organism>
<dbReference type="InterPro" id="IPR003594">
    <property type="entry name" value="HATPase_dom"/>
</dbReference>
<name>A0ABV9EHK2_9ACTN</name>
<sequence length="123" mass="13207">MASFPASPEQVSKVRAFMRVTLGDSCFKAVVEDAELLATELVTNSIRYSRSREGGEVHVVITVDGEVRVKVIDDGPDASVPVVGALGPLDVSGRGLMLVQALASRFGVRLGERSTTTWFELDL</sequence>
<protein>
    <submittedName>
        <fullName evidence="3">ATP-binding protein</fullName>
    </submittedName>
</protein>
<comment type="caution">
    <text evidence="3">The sequence shown here is derived from an EMBL/GenBank/DDBJ whole genome shotgun (WGS) entry which is preliminary data.</text>
</comment>
<feature type="domain" description="Histidine kinase/HSP90-like ATPase" evidence="2">
    <location>
        <begin position="4"/>
        <end position="119"/>
    </location>
</feature>
<keyword evidence="1" id="KW-0723">Serine/threonine-protein kinase</keyword>
<gene>
    <name evidence="3" type="ORF">ACFO8L_19420</name>
</gene>
<evidence type="ECO:0000256" key="1">
    <source>
        <dbReference type="ARBA" id="ARBA00022527"/>
    </source>
</evidence>
<evidence type="ECO:0000313" key="3">
    <source>
        <dbReference type="EMBL" id="MFC4588268.1"/>
    </source>
</evidence>
<dbReference type="Proteomes" id="UP001595891">
    <property type="component" value="Unassembled WGS sequence"/>
</dbReference>
<dbReference type="InterPro" id="IPR036890">
    <property type="entry name" value="HATPase_C_sf"/>
</dbReference>
<keyword evidence="4" id="KW-1185">Reference proteome</keyword>
<keyword evidence="1" id="KW-0418">Kinase</keyword>
<dbReference type="CDD" id="cd16936">
    <property type="entry name" value="HATPase_RsbW-like"/>
    <property type="match status" value="1"/>
</dbReference>
<dbReference type="EMBL" id="JBHSFN010000011">
    <property type="protein sequence ID" value="MFC4588268.1"/>
    <property type="molecule type" value="Genomic_DNA"/>
</dbReference>
<reference evidence="4" key="1">
    <citation type="journal article" date="2019" name="Int. J. Syst. Evol. Microbiol.">
        <title>The Global Catalogue of Microorganisms (GCM) 10K type strain sequencing project: providing services to taxonomists for standard genome sequencing and annotation.</title>
        <authorList>
            <consortium name="The Broad Institute Genomics Platform"/>
            <consortium name="The Broad Institute Genome Sequencing Center for Infectious Disease"/>
            <person name="Wu L."/>
            <person name="Ma J."/>
        </authorList>
    </citation>
    <scope>NUCLEOTIDE SEQUENCE [LARGE SCALE GENOMIC DNA]</scope>
    <source>
        <strain evidence="4">CCUG 49560</strain>
    </source>
</reference>
<evidence type="ECO:0000259" key="2">
    <source>
        <dbReference type="Pfam" id="PF13581"/>
    </source>
</evidence>
<dbReference type="Pfam" id="PF13581">
    <property type="entry name" value="HATPase_c_2"/>
    <property type="match status" value="1"/>
</dbReference>
<dbReference type="SUPFAM" id="SSF55874">
    <property type="entry name" value="ATPase domain of HSP90 chaperone/DNA topoisomerase II/histidine kinase"/>
    <property type="match status" value="1"/>
</dbReference>
<evidence type="ECO:0000313" key="4">
    <source>
        <dbReference type="Proteomes" id="UP001595891"/>
    </source>
</evidence>
<keyword evidence="3" id="KW-0067">ATP-binding</keyword>
<proteinExistence type="predicted"/>
<dbReference type="InterPro" id="IPR050267">
    <property type="entry name" value="Anti-sigma-factor_SerPK"/>
</dbReference>
<keyword evidence="1" id="KW-0808">Transferase</keyword>
<dbReference type="GO" id="GO:0005524">
    <property type="term" value="F:ATP binding"/>
    <property type="evidence" value="ECO:0007669"/>
    <property type="project" value="UniProtKB-KW"/>
</dbReference>